<accession>X6NKB8</accession>
<reference evidence="4 5" key="1">
    <citation type="journal article" date="2013" name="Curr. Biol.">
        <title>The Genome of the Foraminiferan Reticulomyxa filosa.</title>
        <authorList>
            <person name="Glockner G."/>
            <person name="Hulsmann N."/>
            <person name="Schleicher M."/>
            <person name="Noegel A.A."/>
            <person name="Eichinger L."/>
            <person name="Gallinger C."/>
            <person name="Pawlowski J."/>
            <person name="Sierra R."/>
            <person name="Euteneuer U."/>
            <person name="Pillet L."/>
            <person name="Moustafa A."/>
            <person name="Platzer M."/>
            <person name="Groth M."/>
            <person name="Szafranski K."/>
            <person name="Schliwa M."/>
        </authorList>
    </citation>
    <scope>NUCLEOTIDE SEQUENCE [LARGE SCALE GENOMIC DNA]</scope>
</reference>
<keyword evidence="3" id="KW-0472">Membrane</keyword>
<dbReference type="NCBIfam" id="TIGR00231">
    <property type="entry name" value="small_GTP"/>
    <property type="match status" value="1"/>
</dbReference>
<keyword evidence="1" id="KW-0547">Nucleotide-binding</keyword>
<name>X6NKB8_RETFI</name>
<proteinExistence type="predicted"/>
<keyword evidence="5" id="KW-1185">Reference proteome</keyword>
<dbReference type="EMBL" id="ASPP01007888">
    <property type="protein sequence ID" value="ETO26396.1"/>
    <property type="molecule type" value="Genomic_DNA"/>
</dbReference>
<keyword evidence="2" id="KW-0342">GTP-binding</keyword>
<dbReference type="InterPro" id="IPR001806">
    <property type="entry name" value="Small_GTPase"/>
</dbReference>
<dbReference type="InterPro" id="IPR005225">
    <property type="entry name" value="Small_GTP-bd"/>
</dbReference>
<keyword evidence="3" id="KW-0812">Transmembrane</keyword>
<evidence type="ECO:0000313" key="4">
    <source>
        <dbReference type="EMBL" id="ETO26396.1"/>
    </source>
</evidence>
<dbReference type="Pfam" id="PF00071">
    <property type="entry name" value="Ras"/>
    <property type="match status" value="1"/>
</dbReference>
<dbReference type="GO" id="GO:0003924">
    <property type="term" value="F:GTPase activity"/>
    <property type="evidence" value="ECO:0007669"/>
    <property type="project" value="InterPro"/>
</dbReference>
<dbReference type="SUPFAM" id="SSF52540">
    <property type="entry name" value="P-loop containing nucleoside triphosphate hydrolases"/>
    <property type="match status" value="1"/>
</dbReference>
<gene>
    <name evidence="4" type="ORF">RFI_10738</name>
</gene>
<evidence type="ECO:0000256" key="3">
    <source>
        <dbReference type="SAM" id="Phobius"/>
    </source>
</evidence>
<dbReference type="GO" id="GO:0005525">
    <property type="term" value="F:GTP binding"/>
    <property type="evidence" value="ECO:0007669"/>
    <property type="project" value="UniProtKB-KW"/>
</dbReference>
<dbReference type="GO" id="GO:0007264">
    <property type="term" value="P:small GTPase-mediated signal transduction"/>
    <property type="evidence" value="ECO:0007669"/>
    <property type="project" value="InterPro"/>
</dbReference>
<keyword evidence="3" id="KW-1133">Transmembrane helix</keyword>
<dbReference type="InterPro" id="IPR003578">
    <property type="entry name" value="Small_GTPase_Rho"/>
</dbReference>
<comment type="caution">
    <text evidence="4">The sequence shown here is derived from an EMBL/GenBank/DDBJ whole genome shotgun (WGS) entry which is preliminary data.</text>
</comment>
<dbReference type="Gene3D" id="3.40.50.300">
    <property type="entry name" value="P-loop containing nucleotide triphosphate hydrolases"/>
    <property type="match status" value="1"/>
</dbReference>
<sequence>MSFSIAEKRRCFKRFEQDITFVYFFGRKKDDKGNRGVQMICVTTPLLLVLHSYCVFITLKKIVIQGVKFLEKTKRTQGYFKKKKVGKSELCRRALGQQSNGRYVPTIFEHFSYPQFTWNEQTYGLKLWDTGGDGTYSRLRPLSYNQTDLFLLVFDMCNSESFVHLQKELFPQVLKFQPNCKKFILIGTKLDLYLDVTAKPSFATQQRDHQCVLEHWFRSECAHSVLVPVDIIKLISQFSQYLFEETQEFLMKDVVTLEFEQSAVQKFAQLQCFDCPFVKITWKKQKKKKKKTISIFNFKIMLSLLSFCLNTCFHKFTLASIRKTFDLLLLYGKSEKALFRLLISLKSIM</sequence>
<dbReference type="AlphaFoldDB" id="X6NKB8"/>
<evidence type="ECO:0000256" key="2">
    <source>
        <dbReference type="ARBA" id="ARBA00023134"/>
    </source>
</evidence>
<dbReference type="Proteomes" id="UP000023152">
    <property type="component" value="Unassembled WGS sequence"/>
</dbReference>
<dbReference type="PROSITE" id="PS51419">
    <property type="entry name" value="RAB"/>
    <property type="match status" value="1"/>
</dbReference>
<evidence type="ECO:0000256" key="1">
    <source>
        <dbReference type="ARBA" id="ARBA00022741"/>
    </source>
</evidence>
<dbReference type="OrthoDB" id="8830751at2759"/>
<feature type="transmembrane region" description="Helical" evidence="3">
    <location>
        <begin position="37"/>
        <end position="59"/>
    </location>
</feature>
<organism evidence="4 5">
    <name type="scientific">Reticulomyxa filosa</name>
    <dbReference type="NCBI Taxonomy" id="46433"/>
    <lineage>
        <taxon>Eukaryota</taxon>
        <taxon>Sar</taxon>
        <taxon>Rhizaria</taxon>
        <taxon>Retaria</taxon>
        <taxon>Foraminifera</taxon>
        <taxon>Monothalamids</taxon>
        <taxon>Reticulomyxidae</taxon>
        <taxon>Reticulomyxa</taxon>
    </lineage>
</organism>
<evidence type="ECO:0000313" key="5">
    <source>
        <dbReference type="Proteomes" id="UP000023152"/>
    </source>
</evidence>
<dbReference type="PROSITE" id="PS51420">
    <property type="entry name" value="RHO"/>
    <property type="match status" value="1"/>
</dbReference>
<dbReference type="InterPro" id="IPR027417">
    <property type="entry name" value="P-loop_NTPase"/>
</dbReference>
<protein>
    <submittedName>
        <fullName evidence="4">Uncharacterized protein</fullName>
    </submittedName>
</protein>
<dbReference type="PANTHER" id="PTHR24072">
    <property type="entry name" value="RHO FAMILY GTPASE"/>
    <property type="match status" value="1"/>
</dbReference>
<dbReference type="SMART" id="SM00174">
    <property type="entry name" value="RHO"/>
    <property type="match status" value="1"/>
</dbReference>